<keyword evidence="6 8" id="KW-0503">Monooxygenase</keyword>
<evidence type="ECO:0000256" key="7">
    <source>
        <dbReference type="PIRSR" id="PIRSR602401-1"/>
    </source>
</evidence>
<dbReference type="InterPro" id="IPR001128">
    <property type="entry name" value="Cyt_P450"/>
</dbReference>
<dbReference type="GO" id="GO:0016705">
    <property type="term" value="F:oxidoreductase activity, acting on paired donors, with incorporation or reduction of molecular oxygen"/>
    <property type="evidence" value="ECO:0007669"/>
    <property type="project" value="InterPro"/>
</dbReference>
<dbReference type="PANTHER" id="PTHR47947:SF24">
    <property type="entry name" value="ISOFLAVONE 2'-HYDROXYLASE-LIKE"/>
    <property type="match status" value="1"/>
</dbReference>
<dbReference type="EMBL" id="JBAMMX010000006">
    <property type="protein sequence ID" value="KAK6938615.1"/>
    <property type="molecule type" value="Genomic_DNA"/>
</dbReference>
<organism evidence="10 11">
    <name type="scientific">Dillenia turbinata</name>
    <dbReference type="NCBI Taxonomy" id="194707"/>
    <lineage>
        <taxon>Eukaryota</taxon>
        <taxon>Viridiplantae</taxon>
        <taxon>Streptophyta</taxon>
        <taxon>Embryophyta</taxon>
        <taxon>Tracheophyta</taxon>
        <taxon>Spermatophyta</taxon>
        <taxon>Magnoliopsida</taxon>
        <taxon>eudicotyledons</taxon>
        <taxon>Gunneridae</taxon>
        <taxon>Pentapetalae</taxon>
        <taxon>Dilleniales</taxon>
        <taxon>Dilleniaceae</taxon>
        <taxon>Dillenia</taxon>
    </lineage>
</organism>
<dbReference type="PRINTS" id="PR00463">
    <property type="entry name" value="EP450I"/>
</dbReference>
<dbReference type="AlphaFoldDB" id="A0AAN8VR30"/>
<comment type="caution">
    <text evidence="10">The sequence shown here is derived from an EMBL/GenBank/DDBJ whole genome shotgun (WGS) entry which is preliminary data.</text>
</comment>
<proteinExistence type="inferred from homology"/>
<gene>
    <name evidence="10" type="ORF">RJ641_032123</name>
</gene>
<evidence type="ECO:0000256" key="9">
    <source>
        <dbReference type="SAM" id="Coils"/>
    </source>
</evidence>
<comment type="similarity">
    <text evidence="1 8">Belongs to the cytochrome P450 family.</text>
</comment>
<keyword evidence="2 7" id="KW-0349">Heme</keyword>
<protein>
    <submittedName>
        <fullName evidence="10">Cytochrome P450</fullName>
    </submittedName>
</protein>
<dbReference type="InterPro" id="IPR017972">
    <property type="entry name" value="Cyt_P450_CS"/>
</dbReference>
<dbReference type="GO" id="GO:0005506">
    <property type="term" value="F:iron ion binding"/>
    <property type="evidence" value="ECO:0007669"/>
    <property type="project" value="InterPro"/>
</dbReference>
<keyword evidence="9" id="KW-0175">Coiled coil</keyword>
<comment type="cofactor">
    <cofactor evidence="7">
        <name>heme</name>
        <dbReference type="ChEBI" id="CHEBI:30413"/>
    </cofactor>
</comment>
<feature type="binding site" description="axial binding residue" evidence="7">
    <location>
        <position position="446"/>
    </location>
    <ligand>
        <name>heme</name>
        <dbReference type="ChEBI" id="CHEBI:30413"/>
    </ligand>
    <ligandPart>
        <name>Fe</name>
        <dbReference type="ChEBI" id="CHEBI:18248"/>
    </ligandPart>
</feature>
<dbReference type="Pfam" id="PF00067">
    <property type="entry name" value="p450"/>
    <property type="match status" value="1"/>
</dbReference>
<dbReference type="PRINTS" id="PR00385">
    <property type="entry name" value="P450"/>
</dbReference>
<evidence type="ECO:0000313" key="11">
    <source>
        <dbReference type="Proteomes" id="UP001370490"/>
    </source>
</evidence>
<keyword evidence="3 7" id="KW-0479">Metal-binding</keyword>
<sequence length="510" mass="57114">MATVLMSLGFAVLCVVFIVITKHFLNSLQNLPPCPFPSLPIIGHLHLIMGKPLHRALSKISDRHGPILLLHFGFRKVVHVSSPELAEEIYVKNDVVFANRPRLLAGKILGSNYTNLIWSPHGDHWKNLQKISAVEILSSYRIQTLSSVRSEEARLLIRRLMKESKSNDQTVDVGSAFFEFTMNATMKMISGKRFYGEEVEDSEEARTFREVVKETIEVGLASKLGDFLPLVGWIDGSEKKLVELKRKRDKLMQSLIDQNRETEINDKLMTYDTKLKRTMIQVLLSLQGGDPIYYSDEFIMDILLALLAGGADTSAATTQWALALLLNNPQVLKKAQAEMDNHVGMNRLISESDLAQLPYLHSIILETLRLYPVGPLAMPRASSADCIVGGYRIPRGTMLFVNIWAIHHDPNIWAEPNRFMPERFEGLGGTRDGFKFMPFGSGRRGCPGGSLAMRMAGLTLGSIIQCFEWERTGEEMVDMTEGPGLLLPRAHPLIAKCKPRPTIANLLSHV</sequence>
<evidence type="ECO:0000256" key="5">
    <source>
        <dbReference type="ARBA" id="ARBA00023004"/>
    </source>
</evidence>
<dbReference type="GO" id="GO:0004497">
    <property type="term" value="F:monooxygenase activity"/>
    <property type="evidence" value="ECO:0007669"/>
    <property type="project" value="UniProtKB-KW"/>
</dbReference>
<evidence type="ECO:0000256" key="6">
    <source>
        <dbReference type="ARBA" id="ARBA00023033"/>
    </source>
</evidence>
<dbReference type="FunFam" id="1.10.630.10:FF:000081">
    <property type="entry name" value="Cytochrome P450 CYP81N5"/>
    <property type="match status" value="1"/>
</dbReference>
<evidence type="ECO:0000256" key="8">
    <source>
        <dbReference type="RuleBase" id="RU000461"/>
    </source>
</evidence>
<evidence type="ECO:0000313" key="10">
    <source>
        <dbReference type="EMBL" id="KAK6938615.1"/>
    </source>
</evidence>
<dbReference type="InterPro" id="IPR002401">
    <property type="entry name" value="Cyt_P450_E_grp-I"/>
</dbReference>
<evidence type="ECO:0000256" key="1">
    <source>
        <dbReference type="ARBA" id="ARBA00010617"/>
    </source>
</evidence>
<dbReference type="SUPFAM" id="SSF48264">
    <property type="entry name" value="Cytochrome P450"/>
    <property type="match status" value="1"/>
</dbReference>
<dbReference type="Gene3D" id="1.10.630.10">
    <property type="entry name" value="Cytochrome P450"/>
    <property type="match status" value="1"/>
</dbReference>
<keyword evidence="4 8" id="KW-0560">Oxidoreductase</keyword>
<dbReference type="PANTHER" id="PTHR47947">
    <property type="entry name" value="CYTOCHROME P450 82C3-RELATED"/>
    <property type="match status" value="1"/>
</dbReference>
<keyword evidence="11" id="KW-1185">Reference proteome</keyword>
<dbReference type="InterPro" id="IPR036396">
    <property type="entry name" value="Cyt_P450_sf"/>
</dbReference>
<feature type="coiled-coil region" evidence="9">
    <location>
        <begin position="234"/>
        <end position="261"/>
    </location>
</feature>
<dbReference type="GO" id="GO:0020037">
    <property type="term" value="F:heme binding"/>
    <property type="evidence" value="ECO:0007669"/>
    <property type="project" value="InterPro"/>
</dbReference>
<evidence type="ECO:0000256" key="2">
    <source>
        <dbReference type="ARBA" id="ARBA00022617"/>
    </source>
</evidence>
<accession>A0AAN8VR30</accession>
<reference evidence="10 11" key="1">
    <citation type="submission" date="2023-12" db="EMBL/GenBank/DDBJ databases">
        <title>A high-quality genome assembly for Dillenia turbinata (Dilleniales).</title>
        <authorList>
            <person name="Chanderbali A."/>
        </authorList>
    </citation>
    <scope>NUCLEOTIDE SEQUENCE [LARGE SCALE GENOMIC DNA]</scope>
    <source>
        <strain evidence="10">LSX21</strain>
        <tissue evidence="10">Leaf</tissue>
    </source>
</reference>
<dbReference type="Proteomes" id="UP001370490">
    <property type="component" value="Unassembled WGS sequence"/>
</dbReference>
<dbReference type="CDD" id="cd20653">
    <property type="entry name" value="CYP81"/>
    <property type="match status" value="1"/>
</dbReference>
<keyword evidence="5 7" id="KW-0408">Iron</keyword>
<evidence type="ECO:0000256" key="3">
    <source>
        <dbReference type="ARBA" id="ARBA00022723"/>
    </source>
</evidence>
<dbReference type="PROSITE" id="PS00086">
    <property type="entry name" value="CYTOCHROME_P450"/>
    <property type="match status" value="1"/>
</dbReference>
<dbReference type="InterPro" id="IPR050651">
    <property type="entry name" value="Plant_Cytochrome_P450_Monoox"/>
</dbReference>
<name>A0AAN8VR30_9MAGN</name>
<evidence type="ECO:0000256" key="4">
    <source>
        <dbReference type="ARBA" id="ARBA00023002"/>
    </source>
</evidence>